<evidence type="ECO:0000256" key="1">
    <source>
        <dbReference type="SAM" id="Phobius"/>
    </source>
</evidence>
<gene>
    <name evidence="2" type="ORF">FEM54_25575</name>
</gene>
<keyword evidence="1" id="KW-1133">Transmembrane helix</keyword>
<keyword evidence="1" id="KW-0472">Membrane</keyword>
<sequence>MGQERQNTRSRRLGAWLGRVFRCYLSYESRVVGRSQAADVPVWLTKGLLWTIKLCLLGVFLYLAFWVAVIAILSVLGVWRISRSDLERYENRLEWMDGLLGYGLYDETGTRVDPYDPDEQI</sequence>
<name>A0ABY2TYC4_9PSED</name>
<keyword evidence="1" id="KW-0812">Transmembrane</keyword>
<dbReference type="EMBL" id="VBVZ01000520">
    <property type="protein sequence ID" value="TLG88631.1"/>
    <property type="molecule type" value="Genomic_DNA"/>
</dbReference>
<proteinExistence type="predicted"/>
<dbReference type="RefSeq" id="WP_138453559.1">
    <property type="nucleotide sequence ID" value="NZ_VBVZ01000520.1"/>
</dbReference>
<reference evidence="2 3" key="1">
    <citation type="submission" date="2019-05" db="EMBL/GenBank/DDBJ databases">
        <title>Pseudomonas edaphica sp. nov., isolated from rhizospheric soil of Cistus ladanifer L. in Spain.</title>
        <authorList>
            <person name="Peix A."/>
        </authorList>
    </citation>
    <scope>NUCLEOTIDE SEQUENCE [LARGE SCALE GENOMIC DNA]</scope>
    <source>
        <strain evidence="2 3">RD25</strain>
    </source>
</reference>
<dbReference type="Proteomes" id="UP000304941">
    <property type="component" value="Unassembled WGS sequence"/>
</dbReference>
<organism evidence="2 3">
    <name type="scientific">Pseudomonas edaphica</name>
    <dbReference type="NCBI Taxonomy" id="2006980"/>
    <lineage>
        <taxon>Bacteria</taxon>
        <taxon>Pseudomonadati</taxon>
        <taxon>Pseudomonadota</taxon>
        <taxon>Gammaproteobacteria</taxon>
        <taxon>Pseudomonadales</taxon>
        <taxon>Pseudomonadaceae</taxon>
        <taxon>Pseudomonas</taxon>
    </lineage>
</organism>
<evidence type="ECO:0000313" key="3">
    <source>
        <dbReference type="Proteomes" id="UP000304941"/>
    </source>
</evidence>
<dbReference type="Pfam" id="PF12553">
    <property type="entry name" value="DUF3742"/>
    <property type="match status" value="1"/>
</dbReference>
<keyword evidence="3" id="KW-1185">Reference proteome</keyword>
<evidence type="ECO:0000313" key="2">
    <source>
        <dbReference type="EMBL" id="TLG88631.1"/>
    </source>
</evidence>
<protein>
    <submittedName>
        <fullName evidence="2">DUF3742 family protein</fullName>
    </submittedName>
</protein>
<feature type="transmembrane region" description="Helical" evidence="1">
    <location>
        <begin position="50"/>
        <end position="79"/>
    </location>
</feature>
<comment type="caution">
    <text evidence="2">The sequence shown here is derived from an EMBL/GenBank/DDBJ whole genome shotgun (WGS) entry which is preliminary data.</text>
</comment>
<dbReference type="InterPro" id="IPR022213">
    <property type="entry name" value="DUF3742"/>
</dbReference>
<accession>A0ABY2TYC4</accession>